<proteinExistence type="predicted"/>
<sequence length="231" mass="25242">MSTVLRKRLLRRGPTEPPGFDPATIPGQPTDRTLTIDGDEFHCRTVTSPDGEWTLAFGQRADRATSRAFRIRNDRVVDWRSVSRPTHGAIANDGTVALVSGTGPSDVGGSLEVFDGEEIHLERQFNATTGLPAIRADGSFVAVSTRPPASTVTLFDVGANRAVAAQTVPRRTPRVLGFHGDGEYLYVGIRRNDDPYLALDTTGTVLWGSDRFRASRPLRARLESLTEQLRS</sequence>
<dbReference type="SUPFAM" id="SSF51004">
    <property type="entry name" value="C-terminal (heme d1) domain of cytochrome cd1-nitrite reductase"/>
    <property type="match status" value="1"/>
</dbReference>
<dbReference type="InterPro" id="IPR011048">
    <property type="entry name" value="Haem_d1_sf"/>
</dbReference>
<accession>A0A346PAM9</accession>
<reference evidence="3" key="1">
    <citation type="submission" date="2017-10" db="EMBL/GenBank/DDBJ databases">
        <title>Phenotypic and genomic properties of facultatively anaerobic sulfur-reducing natronoarchaea from hypersaline soda lakes.</title>
        <authorList>
            <person name="Sorokin D.Y."/>
            <person name="Kublanov I.V."/>
            <person name="Roman P."/>
            <person name="Sinninghe Damste J.S."/>
            <person name="Golyshin P.N."/>
            <person name="Rojo D."/>
            <person name="Ciordia S."/>
            <person name="Mena Md.C."/>
            <person name="Ferrer M."/>
            <person name="Messina E."/>
            <person name="Smedile F."/>
            <person name="La Spada G."/>
            <person name="La Cono V."/>
            <person name="Yakimov M.M."/>
        </authorList>
    </citation>
    <scope>NUCLEOTIDE SEQUENCE [LARGE SCALE GENOMIC DNA]</scope>
    <source>
        <strain evidence="3">AArc1</strain>
    </source>
</reference>
<dbReference type="AlphaFoldDB" id="A0A346PAM9"/>
<evidence type="ECO:0000313" key="3">
    <source>
        <dbReference type="Proteomes" id="UP000258707"/>
    </source>
</evidence>
<protein>
    <submittedName>
        <fullName evidence="2">Uncharacterized protein</fullName>
    </submittedName>
</protein>
<name>A0A346PAM9_9EURY</name>
<dbReference type="Proteomes" id="UP000258707">
    <property type="component" value="Chromosome"/>
</dbReference>
<dbReference type="EMBL" id="CP024047">
    <property type="protein sequence ID" value="AXR76574.1"/>
    <property type="molecule type" value="Genomic_DNA"/>
</dbReference>
<evidence type="ECO:0000256" key="1">
    <source>
        <dbReference type="SAM" id="MobiDB-lite"/>
    </source>
</evidence>
<dbReference type="InterPro" id="IPR015943">
    <property type="entry name" value="WD40/YVTN_repeat-like_dom_sf"/>
</dbReference>
<gene>
    <name evidence="2" type="ORF">AArc1_0230</name>
</gene>
<dbReference type="Gene3D" id="2.130.10.10">
    <property type="entry name" value="YVTN repeat-like/Quinoprotein amine dehydrogenase"/>
    <property type="match status" value="1"/>
</dbReference>
<evidence type="ECO:0000313" key="2">
    <source>
        <dbReference type="EMBL" id="AXR76574.1"/>
    </source>
</evidence>
<feature type="region of interest" description="Disordered" evidence="1">
    <location>
        <begin position="10"/>
        <end position="30"/>
    </location>
</feature>
<dbReference type="KEGG" id="nan:AArc1_0230"/>
<organism evidence="2 3">
    <name type="scientific">Natrarchaeobaculum sulfurireducens</name>
    <dbReference type="NCBI Taxonomy" id="2044521"/>
    <lineage>
        <taxon>Archaea</taxon>
        <taxon>Methanobacteriati</taxon>
        <taxon>Methanobacteriota</taxon>
        <taxon>Stenosarchaea group</taxon>
        <taxon>Halobacteria</taxon>
        <taxon>Halobacteriales</taxon>
        <taxon>Natrialbaceae</taxon>
        <taxon>Natrarchaeobaculum</taxon>
    </lineage>
</organism>